<reference evidence="2 3" key="1">
    <citation type="journal article" date="2019" name="Genome Biol. Evol.">
        <title>Toxin and genome evolution in a Drosophila defensive symbiosis.</title>
        <authorList>
            <person name="Ballinger M.J."/>
            <person name="Gawryluk R.M."/>
            <person name="Perlman S.J."/>
        </authorList>
    </citation>
    <scope>NUCLEOTIDE SEQUENCE [LARGE SCALE GENOMIC DNA]</scope>
    <source>
        <strain evidence="3">sNeo</strain>
    </source>
</reference>
<dbReference type="Gene3D" id="1.10.287.1490">
    <property type="match status" value="1"/>
</dbReference>
<dbReference type="Proteomes" id="UP000274545">
    <property type="component" value="Unassembled WGS sequence"/>
</dbReference>
<feature type="coiled-coil region" evidence="1">
    <location>
        <begin position="27"/>
        <end position="82"/>
    </location>
</feature>
<evidence type="ECO:0000313" key="3">
    <source>
        <dbReference type="Proteomes" id="UP000274545"/>
    </source>
</evidence>
<dbReference type="EMBL" id="RAHC01000003">
    <property type="protein sequence ID" value="RUP77151.1"/>
    <property type="molecule type" value="Genomic_DNA"/>
</dbReference>
<dbReference type="AlphaFoldDB" id="A0A3S0SEI2"/>
<organism evidence="2 3">
    <name type="scientific">Spiroplasma poulsonii</name>
    <dbReference type="NCBI Taxonomy" id="2138"/>
    <lineage>
        <taxon>Bacteria</taxon>
        <taxon>Bacillati</taxon>
        <taxon>Mycoplasmatota</taxon>
        <taxon>Mollicutes</taxon>
        <taxon>Entomoplasmatales</taxon>
        <taxon>Spiroplasmataceae</taxon>
        <taxon>Spiroplasma</taxon>
    </lineage>
</organism>
<comment type="caution">
    <text evidence="2">The sequence shown here is derived from an EMBL/GenBank/DDBJ whole genome shotgun (WGS) entry which is preliminary data.</text>
</comment>
<sequence length="100" mass="11781">MVTKQENQLTYRIKEDQLDCGDCLKELTAVKAQLSNLDQEKTNLEKNLTDKTVEVDKFKEELKQLQGKNEELIKNYEKALNDLNTIIDFLHYLLKNCKYL</sequence>
<protein>
    <submittedName>
        <fullName evidence="2">Uncharacterized protein</fullName>
    </submittedName>
</protein>
<keyword evidence="1" id="KW-0175">Coiled coil</keyword>
<evidence type="ECO:0000313" key="2">
    <source>
        <dbReference type="EMBL" id="RUP77151.1"/>
    </source>
</evidence>
<gene>
    <name evidence="2" type="ORF">D6D54_04190</name>
</gene>
<proteinExistence type="predicted"/>
<name>A0A3S0SEI2_9MOLU</name>
<evidence type="ECO:0000256" key="1">
    <source>
        <dbReference type="SAM" id="Coils"/>
    </source>
</evidence>
<accession>A0A3S0SEI2</accession>
<dbReference type="RefSeq" id="WP_127092847.1">
    <property type="nucleotide sequence ID" value="NZ_RAHC01000003.1"/>
</dbReference>